<accession>A0A2I0GNV0</accession>
<evidence type="ECO:0000256" key="2">
    <source>
        <dbReference type="ARBA" id="ARBA00022598"/>
    </source>
</evidence>
<dbReference type="Pfam" id="PF04675">
    <property type="entry name" value="DNA_ligase_A_N"/>
    <property type="match status" value="1"/>
</dbReference>
<dbReference type="GO" id="GO:0003677">
    <property type="term" value="F:DNA binding"/>
    <property type="evidence" value="ECO:0007669"/>
    <property type="project" value="InterPro"/>
</dbReference>
<keyword evidence="5" id="KW-0234">DNA repair</keyword>
<dbReference type="AlphaFoldDB" id="A0A2I0GNV0"/>
<comment type="caution">
    <text evidence="7">The sequence shown here is derived from an EMBL/GenBank/DDBJ whole genome shotgun (WGS) entry which is preliminary data.</text>
</comment>
<dbReference type="GO" id="GO:0005739">
    <property type="term" value="C:mitochondrion"/>
    <property type="evidence" value="ECO:0007669"/>
    <property type="project" value="TreeGrafter"/>
</dbReference>
<dbReference type="GO" id="GO:0005634">
    <property type="term" value="C:nucleus"/>
    <property type="evidence" value="ECO:0007669"/>
    <property type="project" value="TreeGrafter"/>
</dbReference>
<dbReference type="EMBL" id="PGOL01044801">
    <property type="protein sequence ID" value="PKH65267.1"/>
    <property type="molecule type" value="Genomic_DNA"/>
</dbReference>
<dbReference type="Proteomes" id="UP000233551">
    <property type="component" value="Unassembled WGS sequence"/>
</dbReference>
<dbReference type="GO" id="GO:0006310">
    <property type="term" value="P:DNA recombination"/>
    <property type="evidence" value="ECO:0007669"/>
    <property type="project" value="UniProtKB-KW"/>
</dbReference>
<dbReference type="SUPFAM" id="SSF117018">
    <property type="entry name" value="ATP-dependent DNA ligase DNA-binding domain"/>
    <property type="match status" value="1"/>
</dbReference>
<dbReference type="GO" id="GO:0003910">
    <property type="term" value="F:DNA ligase (ATP) activity"/>
    <property type="evidence" value="ECO:0007669"/>
    <property type="project" value="InterPro"/>
</dbReference>
<organism evidence="7 8">
    <name type="scientific">Punica granatum</name>
    <name type="common">Pomegranate</name>
    <dbReference type="NCBI Taxonomy" id="22663"/>
    <lineage>
        <taxon>Eukaryota</taxon>
        <taxon>Viridiplantae</taxon>
        <taxon>Streptophyta</taxon>
        <taxon>Embryophyta</taxon>
        <taxon>Tracheophyta</taxon>
        <taxon>Spermatophyta</taxon>
        <taxon>Magnoliopsida</taxon>
        <taxon>eudicotyledons</taxon>
        <taxon>Gunneridae</taxon>
        <taxon>Pentapetalae</taxon>
        <taxon>rosids</taxon>
        <taxon>malvids</taxon>
        <taxon>Myrtales</taxon>
        <taxon>Lythraceae</taxon>
        <taxon>Punica</taxon>
    </lineage>
</organism>
<dbReference type="GO" id="GO:0006281">
    <property type="term" value="P:DNA repair"/>
    <property type="evidence" value="ECO:0007669"/>
    <property type="project" value="UniProtKB-KW"/>
</dbReference>
<dbReference type="PANTHER" id="PTHR45674">
    <property type="entry name" value="DNA LIGASE 1/3 FAMILY MEMBER"/>
    <property type="match status" value="1"/>
</dbReference>
<keyword evidence="4" id="KW-0233">DNA recombination</keyword>
<evidence type="ECO:0000256" key="3">
    <source>
        <dbReference type="ARBA" id="ARBA00022763"/>
    </source>
</evidence>
<feature type="non-terminal residue" evidence="7">
    <location>
        <position position="165"/>
    </location>
</feature>
<evidence type="ECO:0000259" key="6">
    <source>
        <dbReference type="Pfam" id="PF04675"/>
    </source>
</evidence>
<dbReference type="InterPro" id="IPR012308">
    <property type="entry name" value="DNA_ligase_ATP-dep_N"/>
</dbReference>
<dbReference type="Gene3D" id="1.10.3260.10">
    <property type="entry name" value="DNA ligase, ATP-dependent, N-terminal domain"/>
    <property type="match status" value="2"/>
</dbReference>
<dbReference type="STRING" id="22663.A0A2I0GNV0"/>
<dbReference type="GO" id="GO:0006273">
    <property type="term" value="P:lagging strand elongation"/>
    <property type="evidence" value="ECO:0007669"/>
    <property type="project" value="TreeGrafter"/>
</dbReference>
<proteinExistence type="inferred from homology"/>
<keyword evidence="8" id="KW-1185">Reference proteome</keyword>
<evidence type="ECO:0000313" key="7">
    <source>
        <dbReference type="EMBL" id="PKH65267.1"/>
    </source>
</evidence>
<gene>
    <name evidence="7" type="ORF">CRG98_050171</name>
</gene>
<reference evidence="7 8" key="1">
    <citation type="submission" date="2017-11" db="EMBL/GenBank/DDBJ databases">
        <title>De-novo sequencing of pomegranate (Punica granatum L.) genome.</title>
        <authorList>
            <person name="Akparov Z."/>
            <person name="Amiraslanov A."/>
            <person name="Hajiyeva S."/>
            <person name="Abbasov M."/>
            <person name="Kaur K."/>
            <person name="Hamwieh A."/>
            <person name="Solovyev V."/>
            <person name="Salamov A."/>
            <person name="Braich B."/>
            <person name="Kosarev P."/>
            <person name="Mahmoud A."/>
            <person name="Hajiyev E."/>
            <person name="Babayeva S."/>
            <person name="Izzatullayeva V."/>
            <person name="Mammadov A."/>
            <person name="Mammadov A."/>
            <person name="Sharifova S."/>
            <person name="Ojaghi J."/>
            <person name="Eynullazada K."/>
            <person name="Bayramov B."/>
            <person name="Abdulazimova A."/>
            <person name="Shahmuradov I."/>
        </authorList>
    </citation>
    <scope>NUCLEOTIDE SEQUENCE [LARGE SCALE GENOMIC DNA]</scope>
    <source>
        <strain evidence="8">cv. AG2017</strain>
        <tissue evidence="7">Leaf</tissue>
    </source>
</reference>
<comment type="similarity">
    <text evidence="1">Belongs to the ATP-dependent DNA ligase family.</text>
</comment>
<dbReference type="InterPro" id="IPR050191">
    <property type="entry name" value="ATP-dep_DNA_ligase"/>
</dbReference>
<dbReference type="PANTHER" id="PTHR45674:SF4">
    <property type="entry name" value="DNA LIGASE 1"/>
    <property type="match status" value="1"/>
</dbReference>
<protein>
    <recommendedName>
        <fullName evidence="6">DNA ligase ATP-dependent N-terminal domain-containing protein</fullName>
    </recommendedName>
</protein>
<evidence type="ECO:0000256" key="1">
    <source>
        <dbReference type="ARBA" id="ARBA00007572"/>
    </source>
</evidence>
<evidence type="ECO:0000313" key="8">
    <source>
        <dbReference type="Proteomes" id="UP000233551"/>
    </source>
</evidence>
<dbReference type="InterPro" id="IPR036599">
    <property type="entry name" value="DNA_ligase_N_sf"/>
</dbReference>
<evidence type="ECO:0000256" key="5">
    <source>
        <dbReference type="ARBA" id="ARBA00023204"/>
    </source>
</evidence>
<keyword evidence="2" id="KW-0436">Ligase</keyword>
<name>A0A2I0GNV0_PUNGR</name>
<sequence>MSKSVGACNRRGFHHTDRALRLRPPHAELKCKIPLLKKKAAEFDSKKVASWGEGERVPFIFLCLAFDQISNDTGRIVITDIVCNALRTVMTFLQLCTRWPIGLHRLTRDWSWELGMPRSSRRSLRLELGDLGLVAKASRSSQSTMRKPDLLTVAKVFDTFRLIAK</sequence>
<keyword evidence="3" id="KW-0227">DNA damage</keyword>
<feature type="domain" description="DNA ligase ATP-dependent N-terminal" evidence="6">
    <location>
        <begin position="58"/>
        <end position="164"/>
    </location>
</feature>
<evidence type="ECO:0000256" key="4">
    <source>
        <dbReference type="ARBA" id="ARBA00023172"/>
    </source>
</evidence>